<gene>
    <name evidence="2" type="ORF">B0H17DRAFT_1076761</name>
</gene>
<evidence type="ECO:0000313" key="3">
    <source>
        <dbReference type="Proteomes" id="UP001221757"/>
    </source>
</evidence>
<accession>A0AAD7D678</accession>
<feature type="region of interest" description="Disordered" evidence="1">
    <location>
        <begin position="22"/>
        <end position="55"/>
    </location>
</feature>
<name>A0AAD7D678_MYCRO</name>
<dbReference type="EMBL" id="JARKIE010000121">
    <property type="protein sequence ID" value="KAJ7681226.1"/>
    <property type="molecule type" value="Genomic_DNA"/>
</dbReference>
<dbReference type="Proteomes" id="UP001221757">
    <property type="component" value="Unassembled WGS sequence"/>
</dbReference>
<evidence type="ECO:0000313" key="2">
    <source>
        <dbReference type="EMBL" id="KAJ7681226.1"/>
    </source>
</evidence>
<comment type="caution">
    <text evidence="2">The sequence shown here is derived from an EMBL/GenBank/DDBJ whole genome shotgun (WGS) entry which is preliminary data.</text>
</comment>
<proteinExistence type="predicted"/>
<sequence length="55" mass="6085">FTRRHGACVPHRTLTWCLRGSQASRGGQLRRTSRPDNLGCADRIGPGPMTRVQVP</sequence>
<dbReference type="AlphaFoldDB" id="A0AAD7D678"/>
<protein>
    <submittedName>
        <fullName evidence="2">Uncharacterized protein</fullName>
    </submittedName>
</protein>
<keyword evidence="3" id="KW-1185">Reference proteome</keyword>
<organism evidence="2 3">
    <name type="scientific">Mycena rosella</name>
    <name type="common">Pink bonnet</name>
    <name type="synonym">Agaricus rosellus</name>
    <dbReference type="NCBI Taxonomy" id="1033263"/>
    <lineage>
        <taxon>Eukaryota</taxon>
        <taxon>Fungi</taxon>
        <taxon>Dikarya</taxon>
        <taxon>Basidiomycota</taxon>
        <taxon>Agaricomycotina</taxon>
        <taxon>Agaricomycetes</taxon>
        <taxon>Agaricomycetidae</taxon>
        <taxon>Agaricales</taxon>
        <taxon>Marasmiineae</taxon>
        <taxon>Mycenaceae</taxon>
        <taxon>Mycena</taxon>
    </lineage>
</organism>
<evidence type="ECO:0000256" key="1">
    <source>
        <dbReference type="SAM" id="MobiDB-lite"/>
    </source>
</evidence>
<feature type="non-terminal residue" evidence="2">
    <location>
        <position position="55"/>
    </location>
</feature>
<reference evidence="2" key="1">
    <citation type="submission" date="2023-03" db="EMBL/GenBank/DDBJ databases">
        <title>Massive genome expansion in bonnet fungi (Mycena s.s.) driven by repeated elements and novel gene families across ecological guilds.</title>
        <authorList>
            <consortium name="Lawrence Berkeley National Laboratory"/>
            <person name="Harder C.B."/>
            <person name="Miyauchi S."/>
            <person name="Viragh M."/>
            <person name="Kuo A."/>
            <person name="Thoen E."/>
            <person name="Andreopoulos B."/>
            <person name="Lu D."/>
            <person name="Skrede I."/>
            <person name="Drula E."/>
            <person name="Henrissat B."/>
            <person name="Morin E."/>
            <person name="Kohler A."/>
            <person name="Barry K."/>
            <person name="LaButti K."/>
            <person name="Morin E."/>
            <person name="Salamov A."/>
            <person name="Lipzen A."/>
            <person name="Mereny Z."/>
            <person name="Hegedus B."/>
            <person name="Baldrian P."/>
            <person name="Stursova M."/>
            <person name="Weitz H."/>
            <person name="Taylor A."/>
            <person name="Grigoriev I.V."/>
            <person name="Nagy L.G."/>
            <person name="Martin F."/>
            <person name="Kauserud H."/>
        </authorList>
    </citation>
    <scope>NUCLEOTIDE SEQUENCE</scope>
    <source>
        <strain evidence="2">CBHHK067</strain>
    </source>
</reference>